<protein>
    <recommendedName>
        <fullName evidence="4">Anaphase-promoting complex subunit 4-like WD40 domain-containing protein</fullName>
    </recommendedName>
</protein>
<feature type="repeat" description="WD" evidence="3">
    <location>
        <begin position="635"/>
        <end position="669"/>
    </location>
</feature>
<feature type="repeat" description="WD" evidence="3">
    <location>
        <begin position="96"/>
        <end position="137"/>
    </location>
</feature>
<feature type="repeat" description="WD" evidence="3">
    <location>
        <begin position="281"/>
        <end position="322"/>
    </location>
</feature>
<feature type="repeat" description="WD" evidence="3">
    <location>
        <begin position="364"/>
        <end position="405"/>
    </location>
</feature>
<dbReference type="PROSITE" id="PS51257">
    <property type="entry name" value="PROKAR_LIPOPROTEIN"/>
    <property type="match status" value="1"/>
</dbReference>
<dbReference type="PROSITE" id="PS50294">
    <property type="entry name" value="WD_REPEATS_REGION"/>
    <property type="match status" value="4"/>
</dbReference>
<accession>A0A8T7M7C9</accession>
<dbReference type="PROSITE" id="PS00678">
    <property type="entry name" value="WD_REPEATS_1"/>
    <property type="match status" value="2"/>
</dbReference>
<dbReference type="Proteomes" id="UP000521676">
    <property type="component" value="Unassembled WGS sequence"/>
</dbReference>
<dbReference type="InterPro" id="IPR024977">
    <property type="entry name" value="Apc4-like_WD40_dom"/>
</dbReference>
<dbReference type="PROSITE" id="PS50082">
    <property type="entry name" value="WD_REPEATS_2"/>
    <property type="match status" value="8"/>
</dbReference>
<comment type="caution">
    <text evidence="5">The sequence shown here is derived from an EMBL/GenBank/DDBJ whole genome shotgun (WGS) entry which is preliminary data.</text>
</comment>
<feature type="repeat" description="WD" evidence="3">
    <location>
        <begin position="406"/>
        <end position="447"/>
    </location>
</feature>
<keyword evidence="1 3" id="KW-0853">WD repeat</keyword>
<evidence type="ECO:0000313" key="5">
    <source>
        <dbReference type="EMBL" id="NWJ47852.1"/>
    </source>
</evidence>
<proteinExistence type="predicted"/>
<keyword evidence="2" id="KW-0677">Repeat</keyword>
<dbReference type="EMBL" id="JACATZ010000003">
    <property type="protein sequence ID" value="NWJ47852.1"/>
    <property type="molecule type" value="Genomic_DNA"/>
</dbReference>
<evidence type="ECO:0000256" key="1">
    <source>
        <dbReference type="ARBA" id="ARBA00022574"/>
    </source>
</evidence>
<evidence type="ECO:0000259" key="4">
    <source>
        <dbReference type="Pfam" id="PF12894"/>
    </source>
</evidence>
<dbReference type="SUPFAM" id="SSF50960">
    <property type="entry name" value="TolB, C-terminal domain"/>
    <property type="match status" value="1"/>
</dbReference>
<evidence type="ECO:0000313" key="6">
    <source>
        <dbReference type="Proteomes" id="UP000521676"/>
    </source>
</evidence>
<gene>
    <name evidence="5" type="ORF">HXX08_18520</name>
</gene>
<dbReference type="InterPro" id="IPR020472">
    <property type="entry name" value="WD40_PAC1"/>
</dbReference>
<dbReference type="CDD" id="cd00200">
    <property type="entry name" value="WD40"/>
    <property type="match status" value="2"/>
</dbReference>
<sequence length="669" mass="72614">MIKQRNSSYSRIVTTGLIIVLLVLAACSDETNTVIPTNHPPVTPLSLIFSTPSQTGQMKSINAMAFSPDGKLVASAGGDYAIRFWDTSSDKEIMTLKGHTDSITNLAFSPDGKFLASGSKDGTVRVWSVTTGQQVTSLALGNKYYLISALAFSPDGKTLAVLGNNEQPDFYTLWSVGDWKQLASFAVGSTGYAGSIAFDAENGAMAVGVTQEEETAISFFNLLNGQKLTSLAIGIRVYPLTSGYFPLVFSPTGKIIAAVDSDKKNNIVLWNRTDGKKLATIQVQAEEVANLAFSFDSQMLAFGTATGEVKIWSLNTQKELFSFRTLSRHTSLAFSPNGKQLVSGDEQGTIKFWSLENGKELKTIQGNRQAINAVAFNPDSTDFASGNDEGVIKIFAAPSGKELITIKAFSGACKALAFSPDGKTLASGGEENSIKFWSVENGKSTGELKVNTKTIESLQYSSDGNYLASIGKNDYSASLQMWEVKTGKLLKEVEGTNDREVVAAAFNPDNTQLAYLANSPYDALAGLWFWTVGRSEEETRVDGAEAHLTAFSFSADGKLLVSAFDTYWGLNPQWQRGFEILSVVGQKRISRIETFNRRLSWLVFSPDTQTIYSAGEDRIIRGWDVQSGKELFSTTSEQTYGLQATVLSKNGKYIASGQLDGSVKLWERT</sequence>
<dbReference type="SMART" id="SM00320">
    <property type="entry name" value="WD40"/>
    <property type="match status" value="11"/>
</dbReference>
<name>A0A8T7M7C9_9CHLR</name>
<dbReference type="Gene3D" id="2.130.10.10">
    <property type="entry name" value="YVTN repeat-like/Quinoprotein amine dehydrogenase"/>
    <property type="match status" value="3"/>
</dbReference>
<feature type="domain" description="Anaphase-promoting complex subunit 4-like WD40" evidence="4">
    <location>
        <begin position="249"/>
        <end position="326"/>
    </location>
</feature>
<dbReference type="PRINTS" id="PR00320">
    <property type="entry name" value="GPROTEINBRPT"/>
</dbReference>
<feature type="repeat" description="WD" evidence="3">
    <location>
        <begin position="330"/>
        <end position="363"/>
    </location>
</feature>
<dbReference type="Pfam" id="PF12894">
    <property type="entry name" value="ANAPC4_WD40"/>
    <property type="match status" value="2"/>
</dbReference>
<dbReference type="InterPro" id="IPR015943">
    <property type="entry name" value="WD40/YVTN_repeat-like_dom_sf"/>
</dbReference>
<dbReference type="PANTHER" id="PTHR22847">
    <property type="entry name" value="WD40 REPEAT PROTEIN"/>
    <property type="match status" value="1"/>
</dbReference>
<dbReference type="PANTHER" id="PTHR22847:SF637">
    <property type="entry name" value="WD REPEAT DOMAIN 5B"/>
    <property type="match status" value="1"/>
</dbReference>
<dbReference type="InterPro" id="IPR036322">
    <property type="entry name" value="WD40_repeat_dom_sf"/>
</dbReference>
<organism evidence="5 6">
    <name type="scientific">Candidatus Chlorohelix allophototropha</name>
    <dbReference type="NCBI Taxonomy" id="3003348"/>
    <lineage>
        <taxon>Bacteria</taxon>
        <taxon>Bacillati</taxon>
        <taxon>Chloroflexota</taxon>
        <taxon>Chloroflexia</taxon>
        <taxon>Candidatus Chloroheliales</taxon>
        <taxon>Candidatus Chloroheliaceae</taxon>
        <taxon>Candidatus Chlorohelix</taxon>
    </lineage>
</organism>
<evidence type="ECO:0000256" key="2">
    <source>
        <dbReference type="ARBA" id="ARBA00022737"/>
    </source>
</evidence>
<reference evidence="5 6" key="1">
    <citation type="submission" date="2020-06" db="EMBL/GenBank/DDBJ databases">
        <title>Anoxygenic phototrophic Chloroflexota member uses a Type I reaction center.</title>
        <authorList>
            <person name="Tsuji J.M."/>
            <person name="Shaw N.A."/>
            <person name="Nagashima S."/>
            <person name="Venkiteswaran J."/>
            <person name="Schiff S.L."/>
            <person name="Hanada S."/>
            <person name="Tank M."/>
            <person name="Neufeld J.D."/>
        </authorList>
    </citation>
    <scope>NUCLEOTIDE SEQUENCE [LARGE SCALE GENOMIC DNA]</scope>
    <source>
        <strain evidence="5">L227-S17</strain>
    </source>
</reference>
<dbReference type="Pfam" id="PF00400">
    <property type="entry name" value="WD40"/>
    <property type="match status" value="5"/>
</dbReference>
<dbReference type="AlphaFoldDB" id="A0A8T7M7C9"/>
<dbReference type="SUPFAM" id="SSF50978">
    <property type="entry name" value="WD40 repeat-like"/>
    <property type="match status" value="2"/>
</dbReference>
<dbReference type="InterPro" id="IPR001680">
    <property type="entry name" value="WD40_rpt"/>
</dbReference>
<feature type="repeat" description="WD" evidence="3">
    <location>
        <begin position="602"/>
        <end position="633"/>
    </location>
</feature>
<dbReference type="InterPro" id="IPR019775">
    <property type="entry name" value="WD40_repeat_CS"/>
</dbReference>
<evidence type="ECO:0000256" key="3">
    <source>
        <dbReference type="PROSITE-ProRule" id="PRU00221"/>
    </source>
</evidence>
<feature type="repeat" description="WD" evidence="3">
    <location>
        <begin position="54"/>
        <end position="95"/>
    </location>
</feature>
<feature type="domain" description="Anaphase-promoting complex subunit 4-like WD40" evidence="4">
    <location>
        <begin position="330"/>
        <end position="376"/>
    </location>
</feature>